<organism evidence="5 6">
    <name type="scientific">Eremococcus coleocola ACS-139-V-Col8</name>
    <dbReference type="NCBI Taxonomy" id="908337"/>
    <lineage>
        <taxon>Bacteria</taxon>
        <taxon>Bacillati</taxon>
        <taxon>Bacillota</taxon>
        <taxon>Bacilli</taxon>
        <taxon>Lactobacillales</taxon>
        <taxon>Aerococcaceae</taxon>
        <taxon>Eremococcus</taxon>
    </lineage>
</organism>
<dbReference type="InterPro" id="IPR051011">
    <property type="entry name" value="Metal_resp_trans_reg"/>
</dbReference>
<dbReference type="InterPro" id="IPR011991">
    <property type="entry name" value="ArsR-like_HTH"/>
</dbReference>
<dbReference type="GO" id="GO:0003700">
    <property type="term" value="F:DNA-binding transcription factor activity"/>
    <property type="evidence" value="ECO:0007669"/>
    <property type="project" value="InterPro"/>
</dbReference>
<proteinExistence type="predicted"/>
<dbReference type="RefSeq" id="WP_006418985.1">
    <property type="nucleotide sequence ID" value="NZ_AENN01000018.1"/>
</dbReference>
<accession>E4KRE0</accession>
<dbReference type="InterPro" id="IPR036390">
    <property type="entry name" value="WH_DNA-bd_sf"/>
</dbReference>
<dbReference type="PRINTS" id="PR00778">
    <property type="entry name" value="HTHARSR"/>
</dbReference>
<evidence type="ECO:0000256" key="1">
    <source>
        <dbReference type="ARBA" id="ARBA00023015"/>
    </source>
</evidence>
<evidence type="ECO:0000256" key="3">
    <source>
        <dbReference type="ARBA" id="ARBA00023163"/>
    </source>
</evidence>
<dbReference type="SMART" id="SM00418">
    <property type="entry name" value="HTH_ARSR"/>
    <property type="match status" value="1"/>
</dbReference>
<dbReference type="PANTHER" id="PTHR43132:SF6">
    <property type="entry name" value="HTH-TYPE TRANSCRIPTIONAL REPRESSOR CZRA"/>
    <property type="match status" value="1"/>
</dbReference>
<comment type="caution">
    <text evidence="5">The sequence shown here is derived from an EMBL/GenBank/DDBJ whole genome shotgun (WGS) entry which is preliminary data.</text>
</comment>
<dbReference type="InterPro" id="IPR001845">
    <property type="entry name" value="HTH_ArsR_DNA-bd_dom"/>
</dbReference>
<reference evidence="5 6" key="1">
    <citation type="submission" date="2010-10" db="EMBL/GenBank/DDBJ databases">
        <authorList>
            <person name="Durkin A.S."/>
            <person name="Madupu R."/>
            <person name="Torralba M."/>
            <person name="Gillis M."/>
            <person name="Methe B."/>
            <person name="Sutton G."/>
            <person name="Nelson K.E."/>
        </authorList>
    </citation>
    <scope>NUCLEOTIDE SEQUENCE [LARGE SCALE GENOMIC DNA]</scope>
    <source>
        <strain evidence="5 6">ACS-139-V-Col8</strain>
    </source>
</reference>
<sequence>MNSEMSDKGQHDLTQLSNQERLKISDLFKTLGDPSRLRIIEVLSQVEELSVDDLANQVGLTQSAASHQLRRLKLDRVVKYRKEGKFIYYSLADQHLLYLFNIARDHVQENDIEYLI</sequence>
<dbReference type="CDD" id="cd00090">
    <property type="entry name" value="HTH_ARSR"/>
    <property type="match status" value="1"/>
</dbReference>
<evidence type="ECO:0000256" key="2">
    <source>
        <dbReference type="ARBA" id="ARBA00023125"/>
    </source>
</evidence>
<dbReference type="eggNOG" id="COG0640">
    <property type="taxonomic scope" value="Bacteria"/>
</dbReference>
<dbReference type="PANTHER" id="PTHR43132">
    <property type="entry name" value="ARSENICAL RESISTANCE OPERON REPRESSOR ARSR-RELATED"/>
    <property type="match status" value="1"/>
</dbReference>
<evidence type="ECO:0000259" key="4">
    <source>
        <dbReference type="PROSITE" id="PS50987"/>
    </source>
</evidence>
<dbReference type="STRING" id="908337.HMPREF9257_0440"/>
<keyword evidence="6" id="KW-1185">Reference proteome</keyword>
<dbReference type="SUPFAM" id="SSF46785">
    <property type="entry name" value="Winged helix' DNA-binding domain"/>
    <property type="match status" value="1"/>
</dbReference>
<dbReference type="PROSITE" id="PS50987">
    <property type="entry name" value="HTH_ARSR_2"/>
    <property type="match status" value="1"/>
</dbReference>
<keyword evidence="1" id="KW-0805">Transcription regulation</keyword>
<dbReference type="EMBL" id="AENN01000018">
    <property type="protein sequence ID" value="EFR30462.1"/>
    <property type="molecule type" value="Genomic_DNA"/>
</dbReference>
<dbReference type="Proteomes" id="UP000005990">
    <property type="component" value="Unassembled WGS sequence"/>
</dbReference>
<gene>
    <name evidence="5" type="ORF">HMPREF9257_0440</name>
</gene>
<keyword evidence="2" id="KW-0238">DNA-binding</keyword>
<dbReference type="Pfam" id="PF01022">
    <property type="entry name" value="HTH_5"/>
    <property type="match status" value="1"/>
</dbReference>
<feature type="domain" description="HTH arsR-type" evidence="4">
    <location>
        <begin position="16"/>
        <end position="111"/>
    </location>
</feature>
<evidence type="ECO:0000313" key="6">
    <source>
        <dbReference type="Proteomes" id="UP000005990"/>
    </source>
</evidence>
<dbReference type="AlphaFoldDB" id="E4KRE0"/>
<dbReference type="GO" id="GO:0003677">
    <property type="term" value="F:DNA binding"/>
    <property type="evidence" value="ECO:0007669"/>
    <property type="project" value="UniProtKB-KW"/>
</dbReference>
<evidence type="ECO:0000313" key="5">
    <source>
        <dbReference type="EMBL" id="EFR30462.1"/>
    </source>
</evidence>
<dbReference type="InterPro" id="IPR036388">
    <property type="entry name" value="WH-like_DNA-bd_sf"/>
</dbReference>
<name>E4KRE0_9LACT</name>
<keyword evidence="3" id="KW-0804">Transcription</keyword>
<protein>
    <submittedName>
        <fullName evidence="5">Transcriptional regulator, ArsR family</fullName>
    </submittedName>
</protein>
<dbReference type="Gene3D" id="1.10.10.10">
    <property type="entry name" value="Winged helix-like DNA-binding domain superfamily/Winged helix DNA-binding domain"/>
    <property type="match status" value="1"/>
</dbReference>
<dbReference type="NCBIfam" id="NF033788">
    <property type="entry name" value="HTH_metalloreg"/>
    <property type="match status" value="1"/>
</dbReference>